<dbReference type="SUPFAM" id="SSF102114">
    <property type="entry name" value="Radical SAM enzymes"/>
    <property type="match status" value="1"/>
</dbReference>
<dbReference type="InterPro" id="IPR058240">
    <property type="entry name" value="rSAM_sf"/>
</dbReference>
<reference evidence="1" key="1">
    <citation type="submission" date="2021-01" db="EMBL/GenBank/DDBJ databases">
        <authorList>
            <person name="Corre E."/>
            <person name="Pelletier E."/>
            <person name="Niang G."/>
            <person name="Scheremetjew M."/>
            <person name="Finn R."/>
            <person name="Kale V."/>
            <person name="Holt S."/>
            <person name="Cochrane G."/>
            <person name="Meng A."/>
            <person name="Brown T."/>
            <person name="Cohen L."/>
        </authorList>
    </citation>
    <scope>NUCLEOTIDE SEQUENCE</scope>
    <source>
        <strain evidence="1">MM31A-1</strain>
    </source>
</reference>
<evidence type="ECO:0000313" key="1">
    <source>
        <dbReference type="EMBL" id="CAE0455414.1"/>
    </source>
</evidence>
<dbReference type="InterPro" id="IPR013785">
    <property type="entry name" value="Aldolase_TIM"/>
</dbReference>
<sequence>MKATKAFSTTYTYTLGKSLYVPLTSRCNSLTLPQTRGPNFLLPTDVVNSLLNVRSVEENNSPLDNLEGLSEQAIDGPFDNFGLTRRILPAPIFVKEFSQDSISSDGCYPSEESLLQEMIQFMTQSLKTKIGELDHISNKKLDAIVIAGEGEPTLRLGTILNIARRLRAESTVSTEETLIEKEDDIIPMRLVTNGLPLAEMKAPFRKSILSQLKDEGITEMSVALMTSCPRQYANLMQPLVRADCIHDELCETIRDAIEVGMDVELTGVEHDFVDKNLASELAIELGVKKIFRWRPFFP</sequence>
<name>A0A7S3PTX8_9STRA</name>
<gene>
    <name evidence="1" type="ORF">CDEB00056_LOCUS255</name>
</gene>
<dbReference type="EMBL" id="HBIO01000351">
    <property type="protein sequence ID" value="CAE0455414.1"/>
    <property type="molecule type" value="Transcribed_RNA"/>
</dbReference>
<dbReference type="Gene3D" id="3.20.20.70">
    <property type="entry name" value="Aldolase class I"/>
    <property type="match status" value="1"/>
</dbReference>
<accession>A0A7S3PTX8</accession>
<proteinExistence type="predicted"/>
<organism evidence="1">
    <name type="scientific">Chaetoceros debilis</name>
    <dbReference type="NCBI Taxonomy" id="122233"/>
    <lineage>
        <taxon>Eukaryota</taxon>
        <taxon>Sar</taxon>
        <taxon>Stramenopiles</taxon>
        <taxon>Ochrophyta</taxon>
        <taxon>Bacillariophyta</taxon>
        <taxon>Coscinodiscophyceae</taxon>
        <taxon>Chaetocerotophycidae</taxon>
        <taxon>Chaetocerotales</taxon>
        <taxon>Chaetocerotaceae</taxon>
        <taxon>Chaetoceros</taxon>
    </lineage>
</organism>
<evidence type="ECO:0008006" key="2">
    <source>
        <dbReference type="Google" id="ProtNLM"/>
    </source>
</evidence>
<dbReference type="AlphaFoldDB" id="A0A7S3PTX8"/>
<protein>
    <recommendedName>
        <fullName evidence="2">Radical SAM core domain-containing protein</fullName>
    </recommendedName>
</protein>